<feature type="region of interest" description="Disordered" evidence="1">
    <location>
        <begin position="1"/>
        <end position="25"/>
    </location>
</feature>
<evidence type="ECO:0000259" key="2">
    <source>
        <dbReference type="Pfam" id="PF03184"/>
    </source>
</evidence>
<dbReference type="EMBL" id="JAPFRF010000001">
    <property type="protein sequence ID" value="KAJ7345307.1"/>
    <property type="molecule type" value="Genomic_DNA"/>
</dbReference>
<dbReference type="AlphaFoldDB" id="A0A9Q0Y7H2"/>
<dbReference type="OrthoDB" id="125347at2759"/>
<dbReference type="Proteomes" id="UP001142489">
    <property type="component" value="Unassembled WGS sequence"/>
</dbReference>
<organism evidence="3 4">
    <name type="scientific">Phrynocephalus forsythii</name>
    <dbReference type="NCBI Taxonomy" id="171643"/>
    <lineage>
        <taxon>Eukaryota</taxon>
        <taxon>Metazoa</taxon>
        <taxon>Chordata</taxon>
        <taxon>Craniata</taxon>
        <taxon>Vertebrata</taxon>
        <taxon>Euteleostomi</taxon>
        <taxon>Lepidosauria</taxon>
        <taxon>Squamata</taxon>
        <taxon>Bifurcata</taxon>
        <taxon>Unidentata</taxon>
        <taxon>Episquamata</taxon>
        <taxon>Toxicofera</taxon>
        <taxon>Iguania</taxon>
        <taxon>Acrodonta</taxon>
        <taxon>Agamidae</taxon>
        <taxon>Agaminae</taxon>
        <taxon>Phrynocephalus</taxon>
    </lineage>
</organism>
<dbReference type="InterPro" id="IPR004875">
    <property type="entry name" value="DDE_SF_endonuclease_dom"/>
</dbReference>
<feature type="domain" description="DDE-1" evidence="2">
    <location>
        <begin position="69"/>
        <end position="179"/>
    </location>
</feature>
<dbReference type="InterPro" id="IPR050863">
    <property type="entry name" value="CenT-Element_Derived"/>
</dbReference>
<sequence>MPKRTFITQENKMPGHKPKKDRHGNACGDLKVKPLLVDHSEPPVHVFKKYKVQKERLSVMCEKILLDKDLPLKAILLMDNAPAHPPGLEEDLLEEFQFIWILFLPPNTTPLIQPMDQQLISNFKKLYMKEMFRRCLDMTDGSGSTLADYWKHQFDIVGCLQLIKTAREGVSQRNLNACWRNLWPDCVVSPGNSTQQSAVVEIVSLGRTMGLEVSEEDVTELVEIGSIDLSTKGLLALQQEQQQGSCLLHF</sequence>
<dbReference type="GO" id="GO:0005634">
    <property type="term" value="C:nucleus"/>
    <property type="evidence" value="ECO:0007669"/>
    <property type="project" value="TreeGrafter"/>
</dbReference>
<name>A0A9Q0Y7H2_9SAUR</name>
<evidence type="ECO:0000313" key="3">
    <source>
        <dbReference type="EMBL" id="KAJ7345307.1"/>
    </source>
</evidence>
<keyword evidence="4" id="KW-1185">Reference proteome</keyword>
<comment type="caution">
    <text evidence="3">The sequence shown here is derived from an EMBL/GenBank/DDBJ whole genome shotgun (WGS) entry which is preliminary data.</text>
</comment>
<dbReference type="GO" id="GO:0003677">
    <property type="term" value="F:DNA binding"/>
    <property type="evidence" value="ECO:0007669"/>
    <property type="project" value="TreeGrafter"/>
</dbReference>
<feature type="compositionally biased region" description="Polar residues" evidence="1">
    <location>
        <begin position="1"/>
        <end position="11"/>
    </location>
</feature>
<evidence type="ECO:0000256" key="1">
    <source>
        <dbReference type="SAM" id="MobiDB-lite"/>
    </source>
</evidence>
<dbReference type="PANTHER" id="PTHR19303">
    <property type="entry name" value="TRANSPOSON"/>
    <property type="match status" value="1"/>
</dbReference>
<proteinExistence type="predicted"/>
<gene>
    <name evidence="3" type="ORF">JRQ81_001257</name>
</gene>
<evidence type="ECO:0000313" key="4">
    <source>
        <dbReference type="Proteomes" id="UP001142489"/>
    </source>
</evidence>
<accession>A0A9Q0Y7H2</accession>
<dbReference type="PANTHER" id="PTHR19303:SF27">
    <property type="entry name" value="HTH CENPB-TYPE DOMAIN-CONTAINING PROTEIN"/>
    <property type="match status" value="1"/>
</dbReference>
<dbReference type="Pfam" id="PF03184">
    <property type="entry name" value="DDE_1"/>
    <property type="match status" value="1"/>
</dbReference>
<reference evidence="3" key="1">
    <citation type="journal article" date="2023" name="DNA Res.">
        <title>Chromosome-level genome assembly of Phrynocephalus forsythii using third-generation DNA sequencing and Hi-C analysis.</title>
        <authorList>
            <person name="Qi Y."/>
            <person name="Zhao W."/>
            <person name="Zhao Y."/>
            <person name="Niu C."/>
            <person name="Cao S."/>
            <person name="Zhang Y."/>
        </authorList>
    </citation>
    <scope>NUCLEOTIDE SEQUENCE</scope>
    <source>
        <tissue evidence="3">Muscle</tissue>
    </source>
</reference>
<protein>
    <recommendedName>
        <fullName evidence="2">DDE-1 domain-containing protein</fullName>
    </recommendedName>
</protein>